<feature type="transmembrane region" description="Helical" evidence="1">
    <location>
        <begin position="166"/>
        <end position="184"/>
    </location>
</feature>
<gene>
    <name evidence="3" type="ORF">FAZ78_01345</name>
</gene>
<dbReference type="GO" id="GO:0004175">
    <property type="term" value="F:endopeptidase activity"/>
    <property type="evidence" value="ECO:0007669"/>
    <property type="project" value="UniProtKB-ARBA"/>
</dbReference>
<keyword evidence="1" id="KW-0472">Membrane</keyword>
<evidence type="ECO:0000313" key="4">
    <source>
        <dbReference type="Proteomes" id="UP000306340"/>
    </source>
</evidence>
<dbReference type="Pfam" id="PF02517">
    <property type="entry name" value="Rce1-like"/>
    <property type="match status" value="1"/>
</dbReference>
<dbReference type="GO" id="GO:0006508">
    <property type="term" value="P:proteolysis"/>
    <property type="evidence" value="ECO:0007669"/>
    <property type="project" value="UniProtKB-KW"/>
</dbReference>
<dbReference type="Proteomes" id="UP000306340">
    <property type="component" value="Unassembled WGS sequence"/>
</dbReference>
<name>A0A4U0Z9S0_9RHOB</name>
<dbReference type="GO" id="GO:0008237">
    <property type="term" value="F:metallopeptidase activity"/>
    <property type="evidence" value="ECO:0007669"/>
    <property type="project" value="UniProtKB-KW"/>
</dbReference>
<feature type="transmembrane region" description="Helical" evidence="1">
    <location>
        <begin position="22"/>
        <end position="41"/>
    </location>
</feature>
<keyword evidence="1" id="KW-1133">Transmembrane helix</keyword>
<dbReference type="GO" id="GO:0080120">
    <property type="term" value="P:CAAX-box protein maturation"/>
    <property type="evidence" value="ECO:0007669"/>
    <property type="project" value="UniProtKB-ARBA"/>
</dbReference>
<organism evidence="3 4">
    <name type="scientific">Cereibacter changlensis</name>
    <dbReference type="NCBI Taxonomy" id="402884"/>
    <lineage>
        <taxon>Bacteria</taxon>
        <taxon>Pseudomonadati</taxon>
        <taxon>Pseudomonadota</taxon>
        <taxon>Alphaproteobacteria</taxon>
        <taxon>Rhodobacterales</taxon>
        <taxon>Paracoccaceae</taxon>
        <taxon>Cereibacter</taxon>
    </lineage>
</organism>
<dbReference type="InterPro" id="IPR003675">
    <property type="entry name" value="Rce1/LyrA-like_dom"/>
</dbReference>
<dbReference type="RefSeq" id="WP_136790979.1">
    <property type="nucleotide sequence ID" value="NZ_SWAU01000005.1"/>
</dbReference>
<feature type="transmembrane region" description="Helical" evidence="1">
    <location>
        <begin position="86"/>
        <end position="109"/>
    </location>
</feature>
<protein>
    <submittedName>
        <fullName evidence="3">CPBP family intramembrane metalloprotease</fullName>
    </submittedName>
</protein>
<dbReference type="AlphaFoldDB" id="A0A4U0Z9S0"/>
<sequence length="244" mass="26359">MTAKPDFPFYNDRPIQIEGRDWLLLMGALAVALAVLTLLPLRQFPQNLVPALLFLAIPLLALRHVAGPHWTALFRPVGFREIGLMLLFGLLTLVGSILAALILSQLFTLSSNPVAESFEGMTALALAARLIPTIPQLIGEELLGVLPFLAMLWLCVTRLGLSRQAGIIIGLLVSALVFGAAHLPTYDWNWGQALLGIGSARVFLTLAYIATRNLWVSAGAHVLNDWSGFFFAFSAGHAPVGSEP</sequence>
<evidence type="ECO:0000256" key="1">
    <source>
        <dbReference type="SAM" id="Phobius"/>
    </source>
</evidence>
<keyword evidence="1" id="KW-0812">Transmembrane</keyword>
<feature type="transmembrane region" description="Helical" evidence="1">
    <location>
        <begin position="190"/>
        <end position="210"/>
    </location>
</feature>
<keyword evidence="3" id="KW-0645">Protease</keyword>
<dbReference type="EMBL" id="SWAU01000005">
    <property type="protein sequence ID" value="TKA98333.1"/>
    <property type="molecule type" value="Genomic_DNA"/>
</dbReference>
<evidence type="ECO:0000259" key="2">
    <source>
        <dbReference type="Pfam" id="PF02517"/>
    </source>
</evidence>
<reference evidence="3 4" key="1">
    <citation type="submission" date="2019-04" db="EMBL/GenBank/DDBJ databases">
        <title>Crypto-aerobic microbial life in anoxic (sulfidic) marine sediments.</title>
        <authorList>
            <person name="Bhattacharya S."/>
            <person name="Roy C."/>
            <person name="Mondal N."/>
            <person name="Sarkar J."/>
            <person name="Mandal S."/>
            <person name="Rameez M.J."/>
            <person name="Ghosh W."/>
        </authorList>
    </citation>
    <scope>NUCLEOTIDE SEQUENCE [LARGE SCALE GENOMIC DNA]</scope>
    <source>
        <strain evidence="3 4">SBBC</strain>
    </source>
</reference>
<feature type="domain" description="CAAX prenyl protease 2/Lysostaphin resistance protein A-like" evidence="2">
    <location>
        <begin position="137"/>
        <end position="226"/>
    </location>
</feature>
<comment type="caution">
    <text evidence="3">The sequence shown here is derived from an EMBL/GenBank/DDBJ whole genome shotgun (WGS) entry which is preliminary data.</text>
</comment>
<keyword evidence="3" id="KW-0378">Hydrolase</keyword>
<keyword evidence="3" id="KW-0482">Metalloprotease</keyword>
<feature type="transmembrane region" description="Helical" evidence="1">
    <location>
        <begin position="48"/>
        <end position="66"/>
    </location>
</feature>
<proteinExistence type="predicted"/>
<evidence type="ECO:0000313" key="3">
    <source>
        <dbReference type="EMBL" id="TKA98333.1"/>
    </source>
</evidence>
<accession>A0A4U0Z9S0</accession>